<dbReference type="GeneID" id="102511625"/>
<dbReference type="RefSeq" id="XP_006183137.3">
    <property type="nucleotide sequence ID" value="XM_006183075.3"/>
</dbReference>
<feature type="compositionally biased region" description="Basic and acidic residues" evidence="1">
    <location>
        <begin position="637"/>
        <end position="650"/>
    </location>
</feature>
<name>A0A8B6YI14_CAMFR</name>
<feature type="compositionally biased region" description="Basic and acidic residues" evidence="1">
    <location>
        <begin position="275"/>
        <end position="306"/>
    </location>
</feature>
<keyword evidence="3" id="KW-0675">Receptor</keyword>
<feature type="compositionally biased region" description="Basic and acidic residues" evidence="1">
    <location>
        <begin position="347"/>
        <end position="359"/>
    </location>
</feature>
<feature type="compositionally biased region" description="Basic and acidic residues" evidence="1">
    <location>
        <begin position="948"/>
        <end position="961"/>
    </location>
</feature>
<dbReference type="AlphaFoldDB" id="A0A8B6YI14"/>
<evidence type="ECO:0000256" key="1">
    <source>
        <dbReference type="SAM" id="MobiDB-lite"/>
    </source>
</evidence>
<feature type="compositionally biased region" description="Basic and acidic residues" evidence="1">
    <location>
        <begin position="124"/>
        <end position="138"/>
    </location>
</feature>
<feature type="region of interest" description="Disordered" evidence="1">
    <location>
        <begin position="434"/>
        <end position="473"/>
    </location>
</feature>
<feature type="compositionally biased region" description="Acidic residues" evidence="1">
    <location>
        <begin position="807"/>
        <end position="817"/>
    </location>
</feature>
<feature type="compositionally biased region" description="Basic and acidic residues" evidence="1">
    <location>
        <begin position="434"/>
        <end position="450"/>
    </location>
</feature>
<sequence>MHLSPLCDIHSFSSLAGSSCGHCRRWAGLGVGMCQGESGEEEVSWVLGKTDLSWWVGTVIVSFLDTQTEQDRMEFLRLHLPGLHQALRGALDSLSTFVSYLIGDEVPTAERREAWAAEELGEVAAEKSGRTVEEEAQKALEGLGGSQSKGVGGLRGPGEAGRRPEESSAAEQTWGGGEGSSHGSQADRQDTGAWETTKATSCQDSSVPLETRKKSEAGSESGGDRRSQAQESRELDEQEVNREETLRTWEQEEEEEEFRATEPGVAGGEESEWTWQKEPEGKASADGLKVARDSQETEQVVKEAATKETQGPGAKGAGREEEEVVVVRHGQSTRAQRTQGTQEPEAESEHGEPSGKEEAGTSSGMEEAALPGVKETEYGTVPGERIPEDTGRVWALEETSKGDQAEVDENKEFEVSLFPNQTQALGIEGVEEVARDQAEGRTAEENHGSEEEVGEGLEGQADWAEEEAMGRQDSEIRAAQASLEEVVQAEEAGEQESFWAAEAGLPQGKVADRPEHDADLEATPEARAEKVFSKERGEEEAQTGGEALEVECCGLEHKVTEGKEPELMEAPKAPTEQPEEGQAGKEVFWSVPVLSEEETERSLEEYPRNMGYEKPNSSVAEAWEHRRRRGVEGGSTQEEKADAEVGKEEATGGQAVVAEAEGGREPAQPEIPEANGEWIKAKEAGRGAEEEEAPGTENQELSGGHRAEAGTGQSLGESDARETKEEEVEATVPCGADRTSRRGWRPEAEALSLHDGDGEDMQANSLAAEIVEDKAALDGRAAGEGPEREAGEAFKTGWDSEGREEAGGGEEMAEAAEEGNRGGQESGLEGLAEAFEAMEGEPGGEQAEVRDSAVAEGSCGMDGFTSGSQAVGAEGLPGEQTVLEKESEGWEAGEQGQDSEGQRGDQHPEGQAQRPLDVEDDEVAEDQKAEAEDIDPRGLEDVQGQEDQSTKQDPAEAKPGPHGEASWRVGEDVHSSWSEALLPGSRLDVSVPRSRVLLSRSSSQRRSRPSLRRTPGPEQLEEPPSPPSKEELSAPEQRLLQPEGLQEPSPPRPEGTPLPARRMPLGQGFGLAHPGMMQELRTRLSQPKP</sequence>
<reference evidence="3" key="1">
    <citation type="submission" date="2025-08" db="UniProtKB">
        <authorList>
            <consortium name="RefSeq"/>
        </authorList>
    </citation>
    <scope>IDENTIFICATION</scope>
    <source>
        <tissue evidence="3">Ear skin</tissue>
    </source>
</reference>
<keyword evidence="2" id="KW-1185">Reference proteome</keyword>
<dbReference type="KEGG" id="cfr:102511625"/>
<dbReference type="GO" id="GO:0016020">
    <property type="term" value="C:membrane"/>
    <property type="evidence" value="ECO:0007669"/>
    <property type="project" value="TreeGrafter"/>
</dbReference>
<feature type="compositionally biased region" description="Basic and acidic residues" evidence="1">
    <location>
        <begin position="738"/>
        <end position="756"/>
    </location>
</feature>
<dbReference type="GO" id="GO:0006641">
    <property type="term" value="P:triglyceride metabolic process"/>
    <property type="evidence" value="ECO:0007669"/>
    <property type="project" value="TreeGrafter"/>
</dbReference>
<accession>A0A8B6YI14</accession>
<feature type="region of interest" description="Disordered" evidence="1">
    <location>
        <begin position="124"/>
        <end position="393"/>
    </location>
</feature>
<feature type="compositionally biased region" description="Low complexity" evidence="1">
    <location>
        <begin position="985"/>
        <end position="1002"/>
    </location>
</feature>
<dbReference type="PANTHER" id="PTHR15964">
    <property type="entry name" value="APOLIPOPROTEIN B48 RECEPTOR"/>
    <property type="match status" value="1"/>
</dbReference>
<feature type="compositionally biased region" description="Polar residues" evidence="1">
    <location>
        <begin position="197"/>
        <end position="208"/>
    </location>
</feature>
<feature type="compositionally biased region" description="Basic and acidic residues" evidence="1">
    <location>
        <begin position="510"/>
        <end position="539"/>
    </location>
</feature>
<feature type="region of interest" description="Disordered" evidence="1">
    <location>
        <begin position="508"/>
        <end position="762"/>
    </location>
</feature>
<dbReference type="CTD" id="55911"/>
<proteinExistence type="predicted"/>
<feature type="region of interest" description="Disordered" evidence="1">
    <location>
        <begin position="779"/>
        <end position="1089"/>
    </location>
</feature>
<evidence type="ECO:0000313" key="3">
    <source>
        <dbReference type="RefSeq" id="XP_006183137.3"/>
    </source>
</evidence>
<dbReference type="PANTHER" id="PTHR15964:SF0">
    <property type="entry name" value="APOLIPOPROTEIN B RECEPTOR"/>
    <property type="match status" value="1"/>
</dbReference>
<feature type="compositionally biased region" description="Basic and acidic residues" evidence="1">
    <location>
        <begin position="925"/>
        <end position="940"/>
    </location>
</feature>
<feature type="compositionally biased region" description="Basic and acidic residues" evidence="1">
    <location>
        <begin position="679"/>
        <end position="688"/>
    </location>
</feature>
<feature type="compositionally biased region" description="Basic and acidic residues" evidence="1">
    <location>
        <begin position="785"/>
        <end position="806"/>
    </location>
</feature>
<feature type="compositionally biased region" description="Low complexity" evidence="1">
    <location>
        <begin position="651"/>
        <end position="660"/>
    </location>
</feature>
<dbReference type="GO" id="GO:0006869">
    <property type="term" value="P:lipid transport"/>
    <property type="evidence" value="ECO:0007669"/>
    <property type="project" value="InterPro"/>
</dbReference>
<feature type="compositionally biased region" description="Basic and acidic residues" evidence="1">
    <location>
        <begin position="210"/>
        <end position="250"/>
    </location>
</feature>
<feature type="compositionally biased region" description="Basic and acidic residues" evidence="1">
    <location>
        <begin position="554"/>
        <end position="566"/>
    </location>
</feature>
<dbReference type="InterPro" id="IPR026158">
    <property type="entry name" value="ApolipoprotB_rcpt"/>
</dbReference>
<dbReference type="Proteomes" id="UP000694856">
    <property type="component" value="Chromosome 18"/>
</dbReference>
<evidence type="ECO:0000313" key="2">
    <source>
        <dbReference type="Proteomes" id="UP000694856"/>
    </source>
</evidence>
<dbReference type="GO" id="GO:0030229">
    <property type="term" value="F:very-low-density lipoprotein particle receptor activity"/>
    <property type="evidence" value="ECO:0007669"/>
    <property type="project" value="TreeGrafter"/>
</dbReference>
<feature type="compositionally biased region" description="Gly residues" evidence="1">
    <location>
        <begin position="142"/>
        <end position="159"/>
    </location>
</feature>
<organism evidence="2 3">
    <name type="scientific">Camelus ferus</name>
    <name type="common">Wild bactrian camel</name>
    <name type="synonym">Camelus bactrianus ferus</name>
    <dbReference type="NCBI Taxonomy" id="419612"/>
    <lineage>
        <taxon>Eukaryota</taxon>
        <taxon>Metazoa</taxon>
        <taxon>Chordata</taxon>
        <taxon>Craniata</taxon>
        <taxon>Vertebrata</taxon>
        <taxon>Euteleostomi</taxon>
        <taxon>Mammalia</taxon>
        <taxon>Eutheria</taxon>
        <taxon>Laurasiatheria</taxon>
        <taxon>Artiodactyla</taxon>
        <taxon>Tylopoda</taxon>
        <taxon>Camelidae</taxon>
        <taxon>Camelus</taxon>
    </lineage>
</organism>
<feature type="compositionally biased region" description="Polar residues" evidence="1">
    <location>
        <begin position="330"/>
        <end position="342"/>
    </location>
</feature>
<protein>
    <submittedName>
        <fullName evidence="3">Apolipoprotein B receptor</fullName>
    </submittedName>
</protein>
<gene>
    <name evidence="3" type="primary">APOBR</name>
</gene>